<dbReference type="InterPro" id="IPR029058">
    <property type="entry name" value="AB_hydrolase_fold"/>
</dbReference>
<organism evidence="9 10">
    <name type="scientific">Aphanomyces stellatus</name>
    <dbReference type="NCBI Taxonomy" id="120398"/>
    <lineage>
        <taxon>Eukaryota</taxon>
        <taxon>Sar</taxon>
        <taxon>Stramenopiles</taxon>
        <taxon>Oomycota</taxon>
        <taxon>Saprolegniomycetes</taxon>
        <taxon>Saprolegniales</taxon>
        <taxon>Verrucalvaceae</taxon>
        <taxon>Aphanomyces</taxon>
    </lineage>
</organism>
<evidence type="ECO:0000256" key="5">
    <source>
        <dbReference type="ARBA" id="ARBA00022801"/>
    </source>
</evidence>
<dbReference type="PANTHER" id="PTHR11802:SF113">
    <property type="entry name" value="SERINE CARBOXYPEPTIDASE CTSA-4.1"/>
    <property type="match status" value="1"/>
</dbReference>
<dbReference type="EMBL" id="CAADRA010005310">
    <property type="protein sequence ID" value="VFT88387.1"/>
    <property type="molecule type" value="Genomic_DNA"/>
</dbReference>
<dbReference type="EC" id="3.4.16.-" evidence="7"/>
<evidence type="ECO:0000313" key="9">
    <source>
        <dbReference type="EMBL" id="VFT88387.1"/>
    </source>
</evidence>
<dbReference type="AlphaFoldDB" id="A0A485KTI8"/>
<evidence type="ECO:0000256" key="4">
    <source>
        <dbReference type="ARBA" id="ARBA00022729"/>
    </source>
</evidence>
<dbReference type="Proteomes" id="UP000332933">
    <property type="component" value="Unassembled WGS sequence"/>
</dbReference>
<sequence length="502" mass="54758">MQGERMPLTGTAPHTPPKTSINKIALVAVAALATVLVAIGLTRPATISAPSLSLAATTDMPPLCDTTGQSSGLIQLPNKEDAHLFYWFFESRSNPDTDPLVLWLTGGVGGSSMVALFTENGPCTIAPDGVHTIPNPHSWTNNANVIWLDQPIGAGFSYGAKRDYDHNSDEAAANIYGFLQGWLKIHPKFARHAFFVTGESYAGHYIPALGKVLLETTPAPSDIPIRLEGIAMGNPMTSSLTQLRHHADYLQNNVYGKKLLSDVLFVEYKANVSAVIALVEQCYAHDALACTEATAHWLTDVYNPIMTIAKVNQFDLRKPTGDNYGASLHDDDDLPGTNRPFTKESTLNIGFPAVRGFLNNPAVQARLHLNASAKTTFEWIEVSQVVFANFMGEVLANYEADVTALLEANVRVLVYAGDADLMCNWKGNQAWTNELKWRDQAAFQAAAPGVPFTTDGTTQQGMLQAAKNFGFLRVFHAGHMVPQDQPEVAVKMINRFFANELW</sequence>
<evidence type="ECO:0000256" key="2">
    <source>
        <dbReference type="ARBA" id="ARBA00022645"/>
    </source>
</evidence>
<reference evidence="8" key="2">
    <citation type="submission" date="2019-06" db="EMBL/GenBank/DDBJ databases">
        <title>Genomics analysis of Aphanomyces spp. identifies a new class of oomycete effector associated with host adaptation.</title>
        <authorList>
            <person name="Gaulin E."/>
        </authorList>
    </citation>
    <scope>NUCLEOTIDE SEQUENCE</scope>
    <source>
        <strain evidence="8">CBS 578.67</strain>
    </source>
</reference>
<protein>
    <recommendedName>
        <fullName evidence="7">Carboxypeptidase</fullName>
        <ecNumber evidence="7">3.4.16.-</ecNumber>
    </recommendedName>
</protein>
<reference evidence="9 10" key="1">
    <citation type="submission" date="2019-03" db="EMBL/GenBank/DDBJ databases">
        <authorList>
            <person name="Gaulin E."/>
            <person name="Dumas B."/>
        </authorList>
    </citation>
    <scope>NUCLEOTIDE SEQUENCE [LARGE SCALE GENOMIC DNA]</scope>
    <source>
        <strain evidence="9">CBS 568.67</strain>
    </source>
</reference>
<evidence type="ECO:0000256" key="3">
    <source>
        <dbReference type="ARBA" id="ARBA00022670"/>
    </source>
</evidence>
<evidence type="ECO:0000313" key="8">
    <source>
        <dbReference type="EMBL" id="KAF0697811.1"/>
    </source>
</evidence>
<proteinExistence type="inferred from homology"/>
<keyword evidence="3 7" id="KW-0645">Protease</keyword>
<dbReference type="GO" id="GO:0004185">
    <property type="term" value="F:serine-type carboxypeptidase activity"/>
    <property type="evidence" value="ECO:0007669"/>
    <property type="project" value="UniProtKB-UniRule"/>
</dbReference>
<dbReference type="Pfam" id="PF00450">
    <property type="entry name" value="Peptidase_S10"/>
    <property type="match status" value="1"/>
</dbReference>
<name>A0A485KTI8_9STRA</name>
<comment type="similarity">
    <text evidence="1 7">Belongs to the peptidase S10 family.</text>
</comment>
<keyword evidence="10" id="KW-1185">Reference proteome</keyword>
<dbReference type="PANTHER" id="PTHR11802">
    <property type="entry name" value="SERINE PROTEASE FAMILY S10 SERINE CARBOXYPEPTIDASE"/>
    <property type="match status" value="1"/>
</dbReference>
<dbReference type="SUPFAM" id="SSF53474">
    <property type="entry name" value="alpha/beta-Hydrolases"/>
    <property type="match status" value="1"/>
</dbReference>
<keyword evidence="4" id="KW-0732">Signal</keyword>
<keyword evidence="2 7" id="KW-0121">Carboxypeptidase</keyword>
<evidence type="ECO:0000313" key="10">
    <source>
        <dbReference type="Proteomes" id="UP000332933"/>
    </source>
</evidence>
<dbReference type="InterPro" id="IPR018202">
    <property type="entry name" value="Ser_caboxypep_ser_AS"/>
</dbReference>
<keyword evidence="5 7" id="KW-0378">Hydrolase</keyword>
<dbReference type="PRINTS" id="PR00724">
    <property type="entry name" value="CRBOXYPTASEC"/>
</dbReference>
<dbReference type="OrthoDB" id="443318at2759"/>
<dbReference type="Gene3D" id="3.40.50.1820">
    <property type="entry name" value="alpha/beta hydrolase"/>
    <property type="match status" value="1"/>
</dbReference>
<dbReference type="InterPro" id="IPR001563">
    <property type="entry name" value="Peptidase_S10"/>
</dbReference>
<keyword evidence="6" id="KW-0325">Glycoprotein</keyword>
<gene>
    <name evidence="9" type="primary">Aste57867_11526</name>
    <name evidence="8" type="ORF">As57867_011483</name>
    <name evidence="9" type="ORF">ASTE57867_11526</name>
</gene>
<dbReference type="PROSITE" id="PS00131">
    <property type="entry name" value="CARBOXYPEPT_SER_SER"/>
    <property type="match status" value="1"/>
</dbReference>
<evidence type="ECO:0000256" key="6">
    <source>
        <dbReference type="ARBA" id="ARBA00023180"/>
    </source>
</evidence>
<evidence type="ECO:0000256" key="7">
    <source>
        <dbReference type="RuleBase" id="RU361156"/>
    </source>
</evidence>
<accession>A0A485KTI8</accession>
<evidence type="ECO:0000256" key="1">
    <source>
        <dbReference type="ARBA" id="ARBA00009431"/>
    </source>
</evidence>
<dbReference type="GO" id="GO:0006508">
    <property type="term" value="P:proteolysis"/>
    <property type="evidence" value="ECO:0007669"/>
    <property type="project" value="UniProtKB-KW"/>
</dbReference>
<dbReference type="EMBL" id="VJMH01005289">
    <property type="protein sequence ID" value="KAF0697811.1"/>
    <property type="molecule type" value="Genomic_DNA"/>
</dbReference>